<feature type="transmembrane region" description="Helical" evidence="1">
    <location>
        <begin position="114"/>
        <end position="132"/>
    </location>
</feature>
<protein>
    <submittedName>
        <fullName evidence="2">Uncharacterized protein</fullName>
    </submittedName>
</protein>
<sequence>MMLVKAKDIHNKKAAVTQAGNQQSKRLAQAQAALNNKENAPPALLSTSPVDHSIYIIIQSVKIPVYGFKYIVYRLLGRLKITILSYKFIHLALTSVAVVGSVIQLILLQQSNEAIYILAIVGIHQIIPKRYFISLSKPLKMFTKIGAVKLTKKRLTPAVQKCRNEHNESLKEMECLYITQVLAANSMVMLPCKFLDIIPNNVEEMPKPWLCGFTKLLKLGMCHGGVIFMPQIKSELLNLWYTWNYALRALPLSVALYPTPTWHFRYLLQYSCTGLLVCYTFPLHVLIFLMDSVV</sequence>
<accession>F8PF09</accession>
<keyword evidence="3" id="KW-1185">Reference proteome</keyword>
<feature type="transmembrane region" description="Helical" evidence="1">
    <location>
        <begin position="88"/>
        <end position="108"/>
    </location>
</feature>
<evidence type="ECO:0000313" key="2">
    <source>
        <dbReference type="EMBL" id="EGO04682.1"/>
    </source>
</evidence>
<dbReference type="InParanoid" id="F8PF09"/>
<dbReference type="AlphaFoldDB" id="F8PF09"/>
<evidence type="ECO:0000256" key="1">
    <source>
        <dbReference type="SAM" id="Phobius"/>
    </source>
</evidence>
<feature type="transmembrane region" description="Helical" evidence="1">
    <location>
        <begin position="267"/>
        <end position="290"/>
    </location>
</feature>
<dbReference type="EMBL" id="GL945474">
    <property type="protein sequence ID" value="EGO04682.1"/>
    <property type="molecule type" value="Genomic_DNA"/>
</dbReference>
<name>F8PF09_SERL3</name>
<keyword evidence="1" id="KW-0812">Transmembrane</keyword>
<keyword evidence="1" id="KW-0472">Membrane</keyword>
<reference evidence="3" key="1">
    <citation type="journal article" date="2011" name="Science">
        <title>The plant cell wall-decomposing machinery underlies the functional diversity of forest fungi.</title>
        <authorList>
            <person name="Eastwood D.C."/>
            <person name="Floudas D."/>
            <person name="Binder M."/>
            <person name="Majcherczyk A."/>
            <person name="Schneider P."/>
            <person name="Aerts A."/>
            <person name="Asiegbu F.O."/>
            <person name="Baker S.E."/>
            <person name="Barry K."/>
            <person name="Bendiksby M."/>
            <person name="Blumentritt M."/>
            <person name="Coutinho P.M."/>
            <person name="Cullen D."/>
            <person name="de Vries R.P."/>
            <person name="Gathman A."/>
            <person name="Goodell B."/>
            <person name="Henrissat B."/>
            <person name="Ihrmark K."/>
            <person name="Kauserud H."/>
            <person name="Kohler A."/>
            <person name="LaButti K."/>
            <person name="Lapidus A."/>
            <person name="Lavin J.L."/>
            <person name="Lee Y.-H."/>
            <person name="Lindquist E."/>
            <person name="Lilly W."/>
            <person name="Lucas S."/>
            <person name="Morin E."/>
            <person name="Murat C."/>
            <person name="Oguiza J.A."/>
            <person name="Park J."/>
            <person name="Pisabarro A.G."/>
            <person name="Riley R."/>
            <person name="Rosling A."/>
            <person name="Salamov A."/>
            <person name="Schmidt O."/>
            <person name="Schmutz J."/>
            <person name="Skrede I."/>
            <person name="Stenlid J."/>
            <person name="Wiebenga A."/>
            <person name="Xie X."/>
            <person name="Kuees U."/>
            <person name="Hibbett D.S."/>
            <person name="Hoffmeister D."/>
            <person name="Hoegberg N."/>
            <person name="Martin F."/>
            <person name="Grigoriev I.V."/>
            <person name="Watkinson S.C."/>
        </authorList>
    </citation>
    <scope>NUCLEOTIDE SEQUENCE [LARGE SCALE GENOMIC DNA]</scope>
    <source>
        <strain evidence="3">strain S7.3</strain>
    </source>
</reference>
<dbReference type="HOGENOM" id="CLU_947178_0_0_1"/>
<keyword evidence="1" id="KW-1133">Transmembrane helix</keyword>
<gene>
    <name evidence="2" type="ORF">SERLA73DRAFT_149092</name>
</gene>
<evidence type="ECO:0000313" key="3">
    <source>
        <dbReference type="Proteomes" id="UP000008063"/>
    </source>
</evidence>
<organism evidence="3">
    <name type="scientific">Serpula lacrymans var. lacrymans (strain S7.3)</name>
    <name type="common">Dry rot fungus</name>
    <dbReference type="NCBI Taxonomy" id="936435"/>
    <lineage>
        <taxon>Eukaryota</taxon>
        <taxon>Fungi</taxon>
        <taxon>Dikarya</taxon>
        <taxon>Basidiomycota</taxon>
        <taxon>Agaricomycotina</taxon>
        <taxon>Agaricomycetes</taxon>
        <taxon>Agaricomycetidae</taxon>
        <taxon>Boletales</taxon>
        <taxon>Coniophorineae</taxon>
        <taxon>Serpulaceae</taxon>
        <taxon>Serpula</taxon>
    </lineage>
</organism>
<proteinExistence type="predicted"/>
<dbReference type="Proteomes" id="UP000008063">
    <property type="component" value="Unassembled WGS sequence"/>
</dbReference>